<dbReference type="Gene3D" id="1.10.10.60">
    <property type="entry name" value="Homeodomain-like"/>
    <property type="match status" value="1"/>
</dbReference>
<feature type="active site" description="O-(5'-phospho-DNA)-serine intermediate" evidence="5 6">
    <location>
        <position position="9"/>
    </location>
</feature>
<name>A0AAW9SRD3_CORAY</name>
<evidence type="ECO:0000256" key="2">
    <source>
        <dbReference type="ARBA" id="ARBA00022908"/>
    </source>
</evidence>
<protein>
    <submittedName>
        <fullName evidence="8">Recombinase family protein</fullName>
    </submittedName>
</protein>
<accession>A0AAW9SRD3</accession>
<dbReference type="GO" id="GO:0003677">
    <property type="term" value="F:DNA binding"/>
    <property type="evidence" value="ECO:0007669"/>
    <property type="project" value="UniProtKB-KW"/>
</dbReference>
<dbReference type="PROSITE" id="PS51736">
    <property type="entry name" value="RECOMBINASES_3"/>
    <property type="match status" value="1"/>
</dbReference>
<feature type="domain" description="Resolvase/invertase-type recombinase catalytic" evidence="7">
    <location>
        <begin position="1"/>
        <end position="137"/>
    </location>
</feature>
<dbReference type="Proteomes" id="UP001223646">
    <property type="component" value="Unassembled WGS sequence"/>
</dbReference>
<keyword evidence="2" id="KW-0229">DNA integration</keyword>
<dbReference type="GO" id="GO:0015074">
    <property type="term" value="P:DNA integration"/>
    <property type="evidence" value="ECO:0007669"/>
    <property type="project" value="UniProtKB-KW"/>
</dbReference>
<keyword evidence="4" id="KW-0233">DNA recombination</keyword>
<dbReference type="PANTHER" id="PTHR30461:SF2">
    <property type="entry name" value="SERINE RECOMBINASE PINE-RELATED"/>
    <property type="match status" value="1"/>
</dbReference>
<dbReference type="GO" id="GO:0000150">
    <property type="term" value="F:DNA strand exchange activity"/>
    <property type="evidence" value="ECO:0007669"/>
    <property type="project" value="InterPro"/>
</dbReference>
<reference evidence="8" key="1">
    <citation type="submission" date="2023-05" db="EMBL/GenBank/DDBJ databases">
        <authorList>
            <person name="Du J."/>
        </authorList>
    </citation>
    <scope>NUCLEOTIDE SEQUENCE</scope>
    <source>
        <strain evidence="8">UMB1064</strain>
    </source>
</reference>
<comment type="caution">
    <text evidence="8">The sequence shown here is derived from an EMBL/GenBank/DDBJ whole genome shotgun (WGS) entry which is preliminary data.</text>
</comment>
<evidence type="ECO:0000313" key="9">
    <source>
        <dbReference type="Proteomes" id="UP001223646"/>
    </source>
</evidence>
<keyword evidence="3" id="KW-0238">DNA-binding</keyword>
<dbReference type="Pfam" id="PF04545">
    <property type="entry name" value="Sigma70_r4"/>
    <property type="match status" value="1"/>
</dbReference>
<dbReference type="SUPFAM" id="SSF46689">
    <property type="entry name" value="Homeodomain-like"/>
    <property type="match status" value="1"/>
</dbReference>
<dbReference type="RefSeq" id="WP_284827069.1">
    <property type="nucleotide sequence ID" value="NZ_JASOOY020000001.1"/>
</dbReference>
<gene>
    <name evidence="8" type="ORF">QP460_000355</name>
</gene>
<dbReference type="Pfam" id="PF00239">
    <property type="entry name" value="Resolvase"/>
    <property type="match status" value="1"/>
</dbReference>
<dbReference type="GO" id="GO:0006352">
    <property type="term" value="P:DNA-templated transcription initiation"/>
    <property type="evidence" value="ECO:0007669"/>
    <property type="project" value="InterPro"/>
</dbReference>
<dbReference type="InterPro" id="IPR006119">
    <property type="entry name" value="Resolv_N"/>
</dbReference>
<comment type="similarity">
    <text evidence="1">Belongs to the site-specific recombinase resolvase family.</text>
</comment>
<evidence type="ECO:0000256" key="3">
    <source>
        <dbReference type="ARBA" id="ARBA00023125"/>
    </source>
</evidence>
<dbReference type="InterPro" id="IPR050639">
    <property type="entry name" value="SSR_resolvase"/>
</dbReference>
<dbReference type="PROSITE" id="PS00397">
    <property type="entry name" value="RECOMBINASES_1"/>
    <property type="match status" value="1"/>
</dbReference>
<evidence type="ECO:0000256" key="1">
    <source>
        <dbReference type="ARBA" id="ARBA00009913"/>
    </source>
</evidence>
<dbReference type="SMART" id="SM00857">
    <property type="entry name" value="Resolvase"/>
    <property type="match status" value="1"/>
</dbReference>
<dbReference type="CDD" id="cd03768">
    <property type="entry name" value="SR_ResInv"/>
    <property type="match status" value="1"/>
</dbReference>
<evidence type="ECO:0000313" key="8">
    <source>
        <dbReference type="EMBL" id="MEO3716046.1"/>
    </source>
</evidence>
<evidence type="ECO:0000259" key="7">
    <source>
        <dbReference type="PROSITE" id="PS51736"/>
    </source>
</evidence>
<sequence>MKIGYARVSTEKQDLEAQRLILTNAGVADCRIYFDHGVSGRDKQRPGLKQALAACRSGDTLVVTKLDRLARSVHDASEISEHLQAQGVALQIGAEVYDPTVPTGKLLFNVLAMVAEFEADLISARTREGMAIAKRKGRLRGKPPKLTPKQQDHVYEMYQSGNFTQAEIAELMGVSDRTIRRIVKGKNTA</sequence>
<evidence type="ECO:0000256" key="5">
    <source>
        <dbReference type="PIRSR" id="PIRSR606118-50"/>
    </source>
</evidence>
<dbReference type="PANTHER" id="PTHR30461">
    <property type="entry name" value="DNA-INVERTASE FROM LAMBDOID PROPHAGE"/>
    <property type="match status" value="1"/>
</dbReference>
<dbReference type="InterPro" id="IPR036162">
    <property type="entry name" value="Resolvase-like_N_sf"/>
</dbReference>
<dbReference type="InterPro" id="IPR007630">
    <property type="entry name" value="RNA_pol_sigma70_r4"/>
</dbReference>
<dbReference type="EMBL" id="JASOOY020000001">
    <property type="protein sequence ID" value="MEO3716046.1"/>
    <property type="molecule type" value="Genomic_DNA"/>
</dbReference>
<evidence type="ECO:0000256" key="4">
    <source>
        <dbReference type="ARBA" id="ARBA00023172"/>
    </source>
</evidence>
<dbReference type="Gene3D" id="3.40.50.1390">
    <property type="entry name" value="Resolvase, N-terminal catalytic domain"/>
    <property type="match status" value="1"/>
</dbReference>
<dbReference type="SUPFAM" id="SSF53041">
    <property type="entry name" value="Resolvase-like"/>
    <property type="match status" value="1"/>
</dbReference>
<dbReference type="AlphaFoldDB" id="A0AAW9SRD3"/>
<dbReference type="PROSITE" id="PS00398">
    <property type="entry name" value="RECOMBINASES_2"/>
    <property type="match status" value="1"/>
</dbReference>
<dbReference type="GO" id="GO:0003700">
    <property type="term" value="F:DNA-binding transcription factor activity"/>
    <property type="evidence" value="ECO:0007669"/>
    <property type="project" value="InterPro"/>
</dbReference>
<dbReference type="InterPro" id="IPR009057">
    <property type="entry name" value="Homeodomain-like_sf"/>
</dbReference>
<proteinExistence type="inferred from homology"/>
<reference evidence="8" key="2">
    <citation type="submission" date="2024-05" db="EMBL/GenBank/DDBJ databases">
        <authorList>
            <person name="Wolfe A."/>
        </authorList>
    </citation>
    <scope>NUCLEOTIDE SEQUENCE</scope>
    <source>
        <strain evidence="8">UMB1064</strain>
    </source>
</reference>
<dbReference type="InterPro" id="IPR006118">
    <property type="entry name" value="Recombinase_CS"/>
</dbReference>
<organism evidence="8 9">
    <name type="scientific">Corynebacterium amycolatum</name>
    <dbReference type="NCBI Taxonomy" id="43765"/>
    <lineage>
        <taxon>Bacteria</taxon>
        <taxon>Bacillati</taxon>
        <taxon>Actinomycetota</taxon>
        <taxon>Actinomycetes</taxon>
        <taxon>Mycobacteriales</taxon>
        <taxon>Corynebacteriaceae</taxon>
        <taxon>Corynebacterium</taxon>
    </lineage>
</organism>
<evidence type="ECO:0000256" key="6">
    <source>
        <dbReference type="PROSITE-ProRule" id="PRU10137"/>
    </source>
</evidence>